<dbReference type="GO" id="GO:0050660">
    <property type="term" value="F:flavin adenine dinucleotide binding"/>
    <property type="evidence" value="ECO:0007669"/>
    <property type="project" value="InterPro"/>
</dbReference>
<keyword evidence="4 6" id="KW-0274">FAD</keyword>
<name>A0A1H2F9W5_9PSED</name>
<dbReference type="Gene3D" id="3.50.50.60">
    <property type="entry name" value="FAD/NAD(P)-binding domain"/>
    <property type="match status" value="1"/>
</dbReference>
<dbReference type="SUPFAM" id="SSF54373">
    <property type="entry name" value="FAD-linked reductases, C-terminal domain"/>
    <property type="match status" value="1"/>
</dbReference>
<dbReference type="PANTHER" id="PTHR11552">
    <property type="entry name" value="GLUCOSE-METHANOL-CHOLINE GMC OXIDOREDUCTASE"/>
    <property type="match status" value="1"/>
</dbReference>
<proteinExistence type="inferred from homology"/>
<dbReference type="PROSITE" id="PS00623">
    <property type="entry name" value="GMC_OXRED_1"/>
    <property type="match status" value="1"/>
</dbReference>
<gene>
    <name evidence="8" type="ORF">SAMN05216296_1431</name>
</gene>
<sequence length="559" mass="60583">MHRALLLTTIRLTERFWQMFVESFDYVVVGGGSGGCVVASRLSEDSSTQVCLIEAGGPDKSLLIHAPVGTVVMMRSSINNWAYETIPQAGLNGRKGYQPRGKTLGGSSSINAMLYVRGNRWDYDNWAALGNPGWSYDEVLPYFKKAENNENFSNDPLHGVGGPLNVTNPNSPSILNDAFLRGCEDQGISSNPDYNGANQLGSFILQVTQKDGERCSAAKGYLTPNVHRTNLRIYTHAPMERLIFEGKRCVGVRYFDGDIVREAHARREVILSAGAFGSPQALLLSGVGPADELQALGIPVVHNLPGVGKNLQDHIDYTVPYIADAAVESFGGSFKGGLRLGAASYQWLTKRTGVMTSSFAESGAFISSCGNQELPDLQLIFCISVVDDHGRKLHWGHGFSGHVDVLRPKSTGSVTLASSNPRAAPVIDPNFFDQREDLDLLIKGAKAQAKILESKHFMPYAPKPIYLVNWDDDASIEADIRARADTQYHPTSTCKMGPASDPLAVVDARLRVHGLEGLRIADASIMPKIVSGNTNAPSIMIGEKAADMIQEDAARITHA</sequence>
<protein>
    <submittedName>
        <fullName evidence="8">Choline dehydrogenase</fullName>
    </submittedName>
</protein>
<dbReference type="SUPFAM" id="SSF51905">
    <property type="entry name" value="FAD/NAD(P)-binding domain"/>
    <property type="match status" value="1"/>
</dbReference>
<evidence type="ECO:0000256" key="5">
    <source>
        <dbReference type="ARBA" id="ARBA00023002"/>
    </source>
</evidence>
<evidence type="ECO:0000256" key="3">
    <source>
        <dbReference type="ARBA" id="ARBA00022630"/>
    </source>
</evidence>
<comment type="similarity">
    <text evidence="2 6">Belongs to the GMC oxidoreductase family.</text>
</comment>
<evidence type="ECO:0000259" key="7">
    <source>
        <dbReference type="PROSITE" id="PS00623"/>
    </source>
</evidence>
<evidence type="ECO:0000256" key="2">
    <source>
        <dbReference type="ARBA" id="ARBA00010790"/>
    </source>
</evidence>
<reference evidence="9" key="1">
    <citation type="submission" date="2016-10" db="EMBL/GenBank/DDBJ databases">
        <authorList>
            <person name="Varghese N."/>
            <person name="Submissions S."/>
        </authorList>
    </citation>
    <scope>NUCLEOTIDE SEQUENCE [LARGE SCALE GENOMIC DNA]</scope>
    <source>
        <strain evidence="9">DSM 17875</strain>
    </source>
</reference>
<dbReference type="STRING" id="364197.SAMN05216296_1431"/>
<dbReference type="PANTHER" id="PTHR11552:SF147">
    <property type="entry name" value="CHOLINE DEHYDROGENASE, MITOCHONDRIAL"/>
    <property type="match status" value="1"/>
</dbReference>
<dbReference type="InterPro" id="IPR007867">
    <property type="entry name" value="GMC_OxRtase_C"/>
</dbReference>
<dbReference type="AlphaFoldDB" id="A0A1H2F9W5"/>
<evidence type="ECO:0000256" key="1">
    <source>
        <dbReference type="ARBA" id="ARBA00001974"/>
    </source>
</evidence>
<dbReference type="InterPro" id="IPR000172">
    <property type="entry name" value="GMC_OxRdtase_N"/>
</dbReference>
<dbReference type="EMBL" id="LT629785">
    <property type="protein sequence ID" value="SDU04124.1"/>
    <property type="molecule type" value="Genomic_DNA"/>
</dbReference>
<evidence type="ECO:0000256" key="4">
    <source>
        <dbReference type="ARBA" id="ARBA00022827"/>
    </source>
</evidence>
<keyword evidence="3 6" id="KW-0285">Flavoprotein</keyword>
<evidence type="ECO:0000313" key="9">
    <source>
        <dbReference type="Proteomes" id="UP000243232"/>
    </source>
</evidence>
<evidence type="ECO:0000313" key="8">
    <source>
        <dbReference type="EMBL" id="SDU04124.1"/>
    </source>
</evidence>
<dbReference type="PIRSF" id="PIRSF000137">
    <property type="entry name" value="Alcohol_oxidase"/>
    <property type="match status" value="1"/>
</dbReference>
<dbReference type="Pfam" id="PF05199">
    <property type="entry name" value="GMC_oxred_C"/>
    <property type="match status" value="1"/>
</dbReference>
<dbReference type="Pfam" id="PF00732">
    <property type="entry name" value="GMC_oxred_N"/>
    <property type="match status" value="1"/>
</dbReference>
<dbReference type="GO" id="GO:0016614">
    <property type="term" value="F:oxidoreductase activity, acting on CH-OH group of donors"/>
    <property type="evidence" value="ECO:0007669"/>
    <property type="project" value="InterPro"/>
</dbReference>
<dbReference type="InterPro" id="IPR036188">
    <property type="entry name" value="FAD/NAD-bd_sf"/>
</dbReference>
<organism evidence="8 9">
    <name type="scientific">Pseudomonas pohangensis</name>
    <dbReference type="NCBI Taxonomy" id="364197"/>
    <lineage>
        <taxon>Bacteria</taxon>
        <taxon>Pseudomonadati</taxon>
        <taxon>Pseudomonadota</taxon>
        <taxon>Gammaproteobacteria</taxon>
        <taxon>Pseudomonadales</taxon>
        <taxon>Pseudomonadaceae</taxon>
        <taxon>Pseudomonas</taxon>
    </lineage>
</organism>
<keyword evidence="9" id="KW-1185">Reference proteome</keyword>
<dbReference type="Proteomes" id="UP000243232">
    <property type="component" value="Chromosome I"/>
</dbReference>
<comment type="cofactor">
    <cofactor evidence="1">
        <name>FAD</name>
        <dbReference type="ChEBI" id="CHEBI:57692"/>
    </cofactor>
</comment>
<feature type="domain" description="Glucose-methanol-choline oxidoreductase N-terminal" evidence="7">
    <location>
        <begin position="101"/>
        <end position="124"/>
    </location>
</feature>
<keyword evidence="5" id="KW-0560">Oxidoreductase</keyword>
<accession>A0A1H2F9W5</accession>
<dbReference type="Gene3D" id="3.30.560.10">
    <property type="entry name" value="Glucose Oxidase, domain 3"/>
    <property type="match status" value="1"/>
</dbReference>
<dbReference type="InterPro" id="IPR012132">
    <property type="entry name" value="GMC_OxRdtase"/>
</dbReference>
<evidence type="ECO:0000256" key="6">
    <source>
        <dbReference type="RuleBase" id="RU003968"/>
    </source>
</evidence>